<keyword evidence="3" id="KW-1185">Reference proteome</keyword>
<sequence length="301" mass="33869">MGQLQEVARFLFAAGGAMHPEGKGMHLLYTQRSILTLKYWTGVVFGDQELITASIRTDSTASYLITSVLRLIFCISASSYIRALSFDEDEEEWVDREIPSLQVHPRGHLAATAGTDGQFGVFFQDPSCRLIHLDHAWRTTPLPSHAAPGSPISVLRTGNAVRVFYISEDRHLHQVSRHSDGRWSDERVSKCVFPDIPKRIVAGQRTYDRSTLEVYMLTEDNTMRLALQDGKMYDLGKVDCNGDLWARDTAVCCREVPLPMGKPERQNCTQKPKRAKLISLPTFSIKRRFTMNGTNAAACYV</sequence>
<dbReference type="OrthoDB" id="5367135at2759"/>
<dbReference type="Proteomes" id="UP000218811">
    <property type="component" value="Unassembled WGS sequence"/>
</dbReference>
<evidence type="ECO:0000256" key="1">
    <source>
        <dbReference type="ARBA" id="ARBA00009042"/>
    </source>
</evidence>
<dbReference type="AlphaFoldDB" id="A0A2H3JDC6"/>
<dbReference type="Gene3D" id="2.120.10.70">
    <property type="entry name" value="Fucose-specific lectin"/>
    <property type="match status" value="1"/>
</dbReference>
<dbReference type="EMBL" id="KB467831">
    <property type="protein sequence ID" value="PCH33957.1"/>
    <property type="molecule type" value="Genomic_DNA"/>
</dbReference>
<dbReference type="SUPFAM" id="SSF89372">
    <property type="entry name" value="Fucose-specific lectin"/>
    <property type="match status" value="1"/>
</dbReference>
<organism evidence="2 3">
    <name type="scientific">Wolfiporia cocos (strain MD-104)</name>
    <name type="common">Brown rot fungus</name>
    <dbReference type="NCBI Taxonomy" id="742152"/>
    <lineage>
        <taxon>Eukaryota</taxon>
        <taxon>Fungi</taxon>
        <taxon>Dikarya</taxon>
        <taxon>Basidiomycota</taxon>
        <taxon>Agaricomycotina</taxon>
        <taxon>Agaricomycetes</taxon>
        <taxon>Polyporales</taxon>
        <taxon>Phaeolaceae</taxon>
        <taxon>Wolfiporia</taxon>
    </lineage>
</organism>
<accession>A0A2H3JDC6</accession>
<evidence type="ECO:0000313" key="2">
    <source>
        <dbReference type="EMBL" id="PCH33957.1"/>
    </source>
</evidence>
<protein>
    <submittedName>
        <fullName evidence="2">Uncharacterized protein</fullName>
    </submittedName>
</protein>
<name>A0A2H3JDC6_WOLCO</name>
<evidence type="ECO:0000313" key="3">
    <source>
        <dbReference type="Proteomes" id="UP000218811"/>
    </source>
</evidence>
<reference evidence="2 3" key="1">
    <citation type="journal article" date="2012" name="Science">
        <title>The Paleozoic origin of enzymatic lignin decomposition reconstructed from 31 fungal genomes.</title>
        <authorList>
            <person name="Floudas D."/>
            <person name="Binder M."/>
            <person name="Riley R."/>
            <person name="Barry K."/>
            <person name="Blanchette R.A."/>
            <person name="Henrissat B."/>
            <person name="Martinez A.T."/>
            <person name="Otillar R."/>
            <person name="Spatafora J.W."/>
            <person name="Yadav J.S."/>
            <person name="Aerts A."/>
            <person name="Benoit I."/>
            <person name="Boyd A."/>
            <person name="Carlson A."/>
            <person name="Copeland A."/>
            <person name="Coutinho P.M."/>
            <person name="de Vries R.P."/>
            <person name="Ferreira P."/>
            <person name="Findley K."/>
            <person name="Foster B."/>
            <person name="Gaskell J."/>
            <person name="Glotzer D."/>
            <person name="Gorecki P."/>
            <person name="Heitman J."/>
            <person name="Hesse C."/>
            <person name="Hori C."/>
            <person name="Igarashi K."/>
            <person name="Jurgens J.A."/>
            <person name="Kallen N."/>
            <person name="Kersten P."/>
            <person name="Kohler A."/>
            <person name="Kuees U."/>
            <person name="Kumar T.K.A."/>
            <person name="Kuo A."/>
            <person name="LaButti K."/>
            <person name="Larrondo L.F."/>
            <person name="Lindquist E."/>
            <person name="Ling A."/>
            <person name="Lombard V."/>
            <person name="Lucas S."/>
            <person name="Lundell T."/>
            <person name="Martin R."/>
            <person name="McLaughlin D.J."/>
            <person name="Morgenstern I."/>
            <person name="Morin E."/>
            <person name="Murat C."/>
            <person name="Nagy L.G."/>
            <person name="Nolan M."/>
            <person name="Ohm R.A."/>
            <person name="Patyshakuliyeva A."/>
            <person name="Rokas A."/>
            <person name="Ruiz-Duenas F.J."/>
            <person name="Sabat G."/>
            <person name="Salamov A."/>
            <person name="Samejima M."/>
            <person name="Schmutz J."/>
            <person name="Slot J.C."/>
            <person name="St John F."/>
            <person name="Stenlid J."/>
            <person name="Sun H."/>
            <person name="Sun S."/>
            <person name="Syed K."/>
            <person name="Tsang A."/>
            <person name="Wiebenga A."/>
            <person name="Young D."/>
            <person name="Pisabarro A."/>
            <person name="Eastwood D.C."/>
            <person name="Martin F."/>
            <person name="Cullen D."/>
            <person name="Grigoriev I.V."/>
            <person name="Hibbett D.S."/>
        </authorList>
    </citation>
    <scope>NUCLEOTIDE SEQUENCE [LARGE SCALE GENOMIC DNA]</scope>
    <source>
        <strain evidence="2 3">MD-104</strain>
    </source>
</reference>
<dbReference type="Pfam" id="PF07938">
    <property type="entry name" value="Fungal_lectin"/>
    <property type="match status" value="1"/>
</dbReference>
<dbReference type="OMA" id="AHTSEEC"/>
<comment type="similarity">
    <text evidence="1">Belongs to the fungal fucose-specific lectin family.</text>
</comment>
<gene>
    <name evidence="2" type="ORF">WOLCODRAFT_141890</name>
</gene>
<proteinExistence type="inferred from homology"/>
<dbReference type="InterPro" id="IPR012475">
    <property type="entry name" value="Fungal_lectin"/>
</dbReference>